<protein>
    <submittedName>
        <fullName evidence="2">DUF1894 domain-containing protein</fullName>
    </submittedName>
</protein>
<keyword evidence="3" id="KW-1185">Reference proteome</keyword>
<gene>
    <name evidence="2" type="ORF">RG963_10070</name>
</gene>
<evidence type="ECO:0000256" key="1">
    <source>
        <dbReference type="SAM" id="MobiDB-lite"/>
    </source>
</evidence>
<dbReference type="Pfam" id="PF08979">
    <property type="entry name" value="DUF1894"/>
    <property type="match status" value="1"/>
</dbReference>
<dbReference type="Proteomes" id="UP001246244">
    <property type="component" value="Unassembled WGS sequence"/>
</dbReference>
<dbReference type="RefSeq" id="WP_310576136.1">
    <property type="nucleotide sequence ID" value="NZ_JAVKPK010000038.1"/>
</dbReference>
<accession>A0ABU2D299</accession>
<feature type="region of interest" description="Disordered" evidence="1">
    <location>
        <begin position="90"/>
        <end position="132"/>
    </location>
</feature>
<name>A0ABU2D299_9EURY</name>
<sequence length="132" mass="15152">MSCIEQMKYEILLERISFKESREYIEKNSDEVYYVPPGYKIFKDYYIIGIPPIAVGAKGNSLIFPFTKPCHGSFVLSIENQDSIKEINRLRETEKEEGTASLKKGKSLESPKAPSASYQDLWKNETNETNET</sequence>
<organism evidence="2 3">
    <name type="scientific">Methanosarcina baikalica</name>
    <dbReference type="NCBI Taxonomy" id="3073890"/>
    <lineage>
        <taxon>Archaea</taxon>
        <taxon>Methanobacteriati</taxon>
        <taxon>Methanobacteriota</taxon>
        <taxon>Stenosarchaea group</taxon>
        <taxon>Methanomicrobia</taxon>
        <taxon>Methanosarcinales</taxon>
        <taxon>Methanosarcinaceae</taxon>
        <taxon>Methanosarcina</taxon>
    </lineage>
</organism>
<dbReference type="InterPro" id="IPR012031">
    <property type="entry name" value="MTH0776-like"/>
</dbReference>
<proteinExistence type="predicted"/>
<comment type="caution">
    <text evidence="2">The sequence shown here is derived from an EMBL/GenBank/DDBJ whole genome shotgun (WGS) entry which is preliminary data.</text>
</comment>
<evidence type="ECO:0000313" key="3">
    <source>
        <dbReference type="Proteomes" id="UP001246244"/>
    </source>
</evidence>
<dbReference type="EMBL" id="JAVKPK010000038">
    <property type="protein sequence ID" value="MDR7666111.1"/>
    <property type="molecule type" value="Genomic_DNA"/>
</dbReference>
<reference evidence="3" key="1">
    <citation type="submission" date="2023-07" db="EMBL/GenBank/DDBJ databases">
        <title>Whole-genome sequencing of a new Methanosarcina sp. Z-7115.</title>
        <authorList>
            <person name="Zhilina T.N."/>
            <person name="Merkel A.Y."/>
        </authorList>
    </citation>
    <scope>NUCLEOTIDE SEQUENCE [LARGE SCALE GENOMIC DNA]</scope>
    <source>
        <strain evidence="3">Z-7115</strain>
    </source>
</reference>
<evidence type="ECO:0000313" key="2">
    <source>
        <dbReference type="EMBL" id="MDR7666111.1"/>
    </source>
</evidence>